<dbReference type="EMBL" id="CP082237">
    <property type="protein sequence ID" value="QZT32840.1"/>
    <property type="molecule type" value="Genomic_DNA"/>
</dbReference>
<organism evidence="1 3">
    <name type="scientific">Caldalkalibacillus thermarum (strain TA2.A1)</name>
    <dbReference type="NCBI Taxonomy" id="986075"/>
    <lineage>
        <taxon>Bacteria</taxon>
        <taxon>Bacillati</taxon>
        <taxon>Bacillota</taxon>
        <taxon>Bacilli</taxon>
        <taxon>Bacillales</taxon>
        <taxon>Bacillaceae</taxon>
        <taxon>Caldalkalibacillus</taxon>
    </lineage>
</organism>
<dbReference type="OrthoDB" id="2968672at2"/>
<dbReference type="AlphaFoldDB" id="F5L5Q0"/>
<dbReference type="KEGG" id="cthu:HUR95_10700"/>
<protein>
    <submittedName>
        <fullName evidence="2">DUF4399 domain-containing protein</fullName>
    </submittedName>
</protein>
<evidence type="ECO:0000313" key="1">
    <source>
        <dbReference type="EMBL" id="EGL83329.1"/>
    </source>
</evidence>
<dbReference type="Proteomes" id="UP000825179">
    <property type="component" value="Chromosome"/>
</dbReference>
<name>F5L5Q0_CALTT</name>
<evidence type="ECO:0000313" key="4">
    <source>
        <dbReference type="Proteomes" id="UP000825179"/>
    </source>
</evidence>
<evidence type="ECO:0000313" key="3">
    <source>
        <dbReference type="Proteomes" id="UP000010716"/>
    </source>
</evidence>
<gene>
    <name evidence="1" type="ORF">CathTA2_1113</name>
    <name evidence="2" type="ORF">HUR95_10700</name>
</gene>
<dbReference type="eggNOG" id="ENOG503360J">
    <property type="taxonomic scope" value="Bacteria"/>
</dbReference>
<reference evidence="2" key="3">
    <citation type="submission" date="2021-08" db="EMBL/GenBank/DDBJ databases">
        <authorList>
            <person name="de Jong S."/>
            <person name="van den Broek M."/>
            <person name="Merkel A."/>
            <person name="de la Torre Cortes P."/>
            <person name="Kalamorz F."/>
            <person name="Cook G."/>
            <person name="van Loosdrecht M."/>
            <person name="McMillan D."/>
        </authorList>
    </citation>
    <scope>NUCLEOTIDE SEQUENCE</scope>
    <source>
        <strain evidence="2">TA2.A1</strain>
    </source>
</reference>
<evidence type="ECO:0000313" key="2">
    <source>
        <dbReference type="EMBL" id="QZT32840.1"/>
    </source>
</evidence>
<sequence>MTSSVPTRWNWRGFLRRYMIILIGLLLVGLLWNPFTAPSSTDEEKQPTLKVEHQVKGRDLHLQLDVNNFQFSVEQMDREKHYGQGHVHLYINGEKVAKIFDKEYVHKNLPPGTHEVKVELAHNNHDSYGVEETFTIEVKE</sequence>
<dbReference type="RefSeq" id="WP_007503886.1">
    <property type="nucleotide sequence ID" value="NZ_AFCE01000111.1"/>
</dbReference>
<reference evidence="1 3" key="1">
    <citation type="journal article" date="2011" name="J. Bacteriol.">
        <title>Draft genome sequence of the thermoalkaliphilic Caldalkalibacillus thermarum strain TA2.A1.</title>
        <authorList>
            <person name="Kalamorz F."/>
            <person name="Keis S."/>
            <person name="McMillan D.G."/>
            <person name="Olsson K."/>
            <person name="Stanton J.A."/>
            <person name="Stockwell P."/>
            <person name="Black M.A."/>
            <person name="Klingeman D.M."/>
            <person name="Land M.L."/>
            <person name="Han C.S."/>
            <person name="Martin S.L."/>
            <person name="Becher S.A."/>
            <person name="Peddie C.J."/>
            <person name="Morgan H.W."/>
            <person name="Matthies D."/>
            <person name="Preiss L."/>
            <person name="Meier T."/>
            <person name="Brown S.D."/>
            <person name="Cook G.M."/>
        </authorList>
    </citation>
    <scope>NUCLEOTIDE SEQUENCE [LARGE SCALE GENOMIC DNA]</scope>
    <source>
        <strain evidence="1 3">TA2.A1</strain>
    </source>
</reference>
<proteinExistence type="predicted"/>
<dbReference type="Proteomes" id="UP000010716">
    <property type="component" value="Unassembled WGS sequence"/>
</dbReference>
<reference evidence="2 4" key="2">
    <citation type="journal article" date="2020" name="Extremophiles">
        <title>Genomic analysis of Caldalkalibacillus thermarum TA2.A1 reveals aerobic alkaliphilic metabolism and evolutionary hallmarks linking alkaliphilic bacteria and plant life.</title>
        <authorList>
            <person name="de Jong S.I."/>
            <person name="van den Broek M.A."/>
            <person name="Merkel A.Y."/>
            <person name="de la Torre Cortes P."/>
            <person name="Kalamorz F."/>
            <person name="Cook G.M."/>
            <person name="van Loosdrecht M.C.M."/>
            <person name="McMillan D.G.G."/>
        </authorList>
    </citation>
    <scope>NUCLEOTIDE SEQUENCE [LARGE SCALE GENOMIC DNA]</scope>
    <source>
        <strain evidence="2 4">TA2.A1</strain>
    </source>
</reference>
<dbReference type="EMBL" id="AFCE01000111">
    <property type="protein sequence ID" value="EGL83329.1"/>
    <property type="molecule type" value="Genomic_DNA"/>
</dbReference>
<keyword evidence="4" id="KW-1185">Reference proteome</keyword>
<accession>F5L5Q0</accession>